<feature type="region of interest" description="Disordered" evidence="1">
    <location>
        <begin position="1"/>
        <end position="76"/>
    </location>
</feature>
<dbReference type="AlphaFoldDB" id="A0AAD1XCM9"/>
<evidence type="ECO:0000313" key="3">
    <source>
        <dbReference type="Proteomes" id="UP001295684"/>
    </source>
</evidence>
<comment type="caution">
    <text evidence="2">The sequence shown here is derived from an EMBL/GenBank/DDBJ whole genome shotgun (WGS) entry which is preliminary data.</text>
</comment>
<feature type="compositionally biased region" description="Low complexity" evidence="1">
    <location>
        <begin position="20"/>
        <end position="38"/>
    </location>
</feature>
<evidence type="ECO:0000256" key="1">
    <source>
        <dbReference type="SAM" id="MobiDB-lite"/>
    </source>
</evidence>
<feature type="region of interest" description="Disordered" evidence="1">
    <location>
        <begin position="475"/>
        <end position="511"/>
    </location>
</feature>
<proteinExistence type="predicted"/>
<keyword evidence="3" id="KW-1185">Reference proteome</keyword>
<evidence type="ECO:0000313" key="2">
    <source>
        <dbReference type="EMBL" id="CAI2365622.1"/>
    </source>
</evidence>
<gene>
    <name evidence="2" type="ORF">ECRASSUSDP1_LOCUS6934</name>
</gene>
<accession>A0AAD1XCM9</accession>
<feature type="compositionally biased region" description="Basic and acidic residues" evidence="1">
    <location>
        <begin position="39"/>
        <end position="56"/>
    </location>
</feature>
<reference evidence="2" key="1">
    <citation type="submission" date="2023-07" db="EMBL/GenBank/DDBJ databases">
        <authorList>
            <consortium name="AG Swart"/>
            <person name="Singh M."/>
            <person name="Singh A."/>
            <person name="Seah K."/>
            <person name="Emmerich C."/>
        </authorList>
    </citation>
    <scope>NUCLEOTIDE SEQUENCE</scope>
    <source>
        <strain evidence="2">DP1</strain>
    </source>
</reference>
<sequence length="511" mass="59770">MEETKTAQILTPKEEDKENMSSSSSVDVASDKSNQLQAEEQKERQEEQEEGKESQKQAEYSQQEEEEPEEVFGAENVEETQILKEEVKQKLEQLKQESRIKKANDELKRAELEEDPIAGICIKADTRLMPQTRITRLSRQLEFCPLQNIEQLEYNEIMNKTDEPVLKDVFIMGVVVEKERLSTSFKTNKKGVQFIRFKLSDLQTYNPRLVQRVKNNTFNEKSDPEKVKVYRMMKFTPDCYKIVNCMLFGETAKKFSDEIFHGYVIIMKMPKNMESGKYIPVTLKVDNETNFMAVGVSRDYTICSEKDCLEFLNRQKSSKCKYHRMKEEDTHLQMIKSQRPFLRSNFVNSSRQKRIKGFENGLVKNQPQNFSKFKAPKWDQKSKQKPKRKVLFQNDDFTNYIEKRKKKQLQTNALDNLKTTEGEFMKKMHTPLYKEIKTLNEKSKVMLESSTPSEKTLDEYSKLLNLSKKKEIKMSDMRIVGPGDVSSKPAKTSPKKFVSSRSQKLLKAQKK</sequence>
<protein>
    <recommendedName>
        <fullName evidence="4">Zinc finger Mcm10/DnaG-type domain-containing protein</fullName>
    </recommendedName>
</protein>
<organism evidence="2 3">
    <name type="scientific">Euplotes crassus</name>
    <dbReference type="NCBI Taxonomy" id="5936"/>
    <lineage>
        <taxon>Eukaryota</taxon>
        <taxon>Sar</taxon>
        <taxon>Alveolata</taxon>
        <taxon>Ciliophora</taxon>
        <taxon>Intramacronucleata</taxon>
        <taxon>Spirotrichea</taxon>
        <taxon>Hypotrichia</taxon>
        <taxon>Euplotida</taxon>
        <taxon>Euplotidae</taxon>
        <taxon>Moneuplotes</taxon>
    </lineage>
</organism>
<name>A0AAD1XCM9_EUPCR</name>
<feature type="compositionally biased region" description="Acidic residues" evidence="1">
    <location>
        <begin position="62"/>
        <end position="76"/>
    </location>
</feature>
<dbReference type="EMBL" id="CAMPGE010006739">
    <property type="protein sequence ID" value="CAI2365622.1"/>
    <property type="molecule type" value="Genomic_DNA"/>
</dbReference>
<dbReference type="Gene3D" id="2.40.50.140">
    <property type="entry name" value="Nucleic acid-binding proteins"/>
    <property type="match status" value="1"/>
</dbReference>
<dbReference type="InterPro" id="IPR012340">
    <property type="entry name" value="NA-bd_OB-fold"/>
</dbReference>
<evidence type="ECO:0008006" key="4">
    <source>
        <dbReference type="Google" id="ProtNLM"/>
    </source>
</evidence>
<dbReference type="Proteomes" id="UP001295684">
    <property type="component" value="Unassembled WGS sequence"/>
</dbReference>